<dbReference type="RefSeq" id="WP_109891919.1">
    <property type="nucleotide sequence ID" value="NZ_CP029550.1"/>
</dbReference>
<evidence type="ECO:0008006" key="3">
    <source>
        <dbReference type="Google" id="ProtNLM"/>
    </source>
</evidence>
<keyword evidence="2" id="KW-1185">Reference proteome</keyword>
<dbReference type="KEGG" id="mets:DK389_19190"/>
<name>A0A2U8W7Y8_9HYPH</name>
<dbReference type="EMBL" id="CP029550">
    <property type="protein sequence ID" value="AWN42237.1"/>
    <property type="molecule type" value="Genomic_DNA"/>
</dbReference>
<protein>
    <recommendedName>
        <fullName evidence="3">Anti-sigma factor NepR domain-containing protein</fullName>
    </recommendedName>
</protein>
<organism evidence="1 2">
    <name type="scientific">Methylobacterium durans</name>
    <dbReference type="NCBI Taxonomy" id="2202825"/>
    <lineage>
        <taxon>Bacteria</taxon>
        <taxon>Pseudomonadati</taxon>
        <taxon>Pseudomonadota</taxon>
        <taxon>Alphaproteobacteria</taxon>
        <taxon>Hyphomicrobiales</taxon>
        <taxon>Methylobacteriaceae</taxon>
        <taxon>Methylobacterium</taxon>
    </lineage>
</organism>
<evidence type="ECO:0000313" key="2">
    <source>
        <dbReference type="Proteomes" id="UP000245926"/>
    </source>
</evidence>
<gene>
    <name evidence="1" type="ORF">DK389_19190</name>
</gene>
<dbReference type="OrthoDB" id="7998886at2"/>
<reference evidence="2" key="1">
    <citation type="submission" date="2018-05" db="EMBL/GenBank/DDBJ databases">
        <title>Complete Genome Sequence of Methylobacterium sp. 17SD2-17.</title>
        <authorList>
            <person name="Srinivasan S."/>
        </authorList>
    </citation>
    <scope>NUCLEOTIDE SEQUENCE [LARGE SCALE GENOMIC DNA]</scope>
    <source>
        <strain evidence="2">17SD2-17</strain>
    </source>
</reference>
<evidence type="ECO:0000313" key="1">
    <source>
        <dbReference type="EMBL" id="AWN42237.1"/>
    </source>
</evidence>
<sequence length="68" mass="7387">MKSVALNHAANYRRPGASTASMADALLLAKIGEDLREHYREVSAGAPPLQLARLAHLLDERRAHSARA</sequence>
<proteinExistence type="predicted"/>
<dbReference type="Proteomes" id="UP000245926">
    <property type="component" value="Chromosome"/>
</dbReference>
<dbReference type="AlphaFoldDB" id="A0A2U8W7Y8"/>
<accession>A0A2U8W7Y8</accession>